<evidence type="ECO:0000313" key="1">
    <source>
        <dbReference type="EMBL" id="MBD8047968.1"/>
    </source>
</evidence>
<dbReference type="Proteomes" id="UP000627166">
    <property type="component" value="Unassembled WGS sequence"/>
</dbReference>
<comment type="caution">
    <text evidence="1">The sequence shown here is derived from an EMBL/GenBank/DDBJ whole genome shotgun (WGS) entry which is preliminary data.</text>
</comment>
<evidence type="ECO:0000313" key="2">
    <source>
        <dbReference type="Proteomes" id="UP000627166"/>
    </source>
</evidence>
<dbReference type="RefSeq" id="WP_191740927.1">
    <property type="nucleotide sequence ID" value="NZ_JACSQB010000107.1"/>
</dbReference>
<dbReference type="EMBL" id="JACSQB010000107">
    <property type="protein sequence ID" value="MBD8047968.1"/>
    <property type="molecule type" value="Genomic_DNA"/>
</dbReference>
<gene>
    <name evidence="1" type="ORF">H9637_13115</name>
</gene>
<reference evidence="1 2" key="1">
    <citation type="submission" date="2020-08" db="EMBL/GenBank/DDBJ databases">
        <title>A Genomic Blueprint of the Chicken Gut Microbiome.</title>
        <authorList>
            <person name="Gilroy R."/>
            <person name="Ravi A."/>
            <person name="Getino M."/>
            <person name="Pursley I."/>
            <person name="Horton D.L."/>
            <person name="Alikhan N.-F."/>
            <person name="Baker D."/>
            <person name="Gharbi K."/>
            <person name="Hall N."/>
            <person name="Watson M."/>
            <person name="Adriaenssens E.M."/>
            <person name="Foster-Nyarko E."/>
            <person name="Jarju S."/>
            <person name="Secka A."/>
            <person name="Antonio M."/>
            <person name="Oren A."/>
            <person name="Chaudhuri R."/>
            <person name="La Ragione R.M."/>
            <person name="Hildebrand F."/>
            <person name="Pallen M.J."/>
        </authorList>
    </citation>
    <scope>NUCLEOTIDE SEQUENCE [LARGE SCALE GENOMIC DNA]</scope>
    <source>
        <strain evidence="1 2">N37</strain>
    </source>
</reference>
<organism evidence="1 2">
    <name type="scientific">Clostridium faecium</name>
    <dbReference type="NCBI Taxonomy" id="2762223"/>
    <lineage>
        <taxon>Bacteria</taxon>
        <taxon>Bacillati</taxon>
        <taxon>Bacillota</taxon>
        <taxon>Clostridia</taxon>
        <taxon>Eubacteriales</taxon>
        <taxon>Clostridiaceae</taxon>
        <taxon>Clostridium</taxon>
    </lineage>
</organism>
<sequence length="110" mass="12515">MSKIVLSIREAIVVEYFGKEGSIENIRATLLKDEMVKRVMGNGLMAGVFPNNEIHILQGTNAGKEKQTCIIVSFVPFDLRTEMHECLECRECRNFLDAKVRIVNVKIIEM</sequence>
<keyword evidence="2" id="KW-1185">Reference proteome</keyword>
<name>A0ABR8YUL3_9CLOT</name>
<protein>
    <submittedName>
        <fullName evidence="1">Uncharacterized protein</fullName>
    </submittedName>
</protein>
<accession>A0ABR8YUL3</accession>
<proteinExistence type="predicted"/>